<comment type="subcellular location">
    <subcellularLocation>
        <location evidence="11">Endoplasmic reticulum membrane</location>
        <topology evidence="11">Single-pass membrane protein</topology>
    </subcellularLocation>
    <subcellularLocation>
        <location evidence="1">Endoplasmic reticulum membrane</location>
        <topology evidence="1">Single-pass type III membrane protein</topology>
    </subcellularLocation>
</comment>
<name>A0ABQ9NQ10_9PEZI</name>
<protein>
    <recommendedName>
        <fullName evidence="4 11">Protein PBN1</fullName>
    </recommendedName>
</protein>
<evidence type="ECO:0000256" key="4">
    <source>
        <dbReference type="ARBA" id="ARBA00020410"/>
    </source>
</evidence>
<gene>
    <name evidence="12" type="primary">PBN1</name>
    <name evidence="12" type="ORF">H2201_005390</name>
</gene>
<keyword evidence="6" id="KW-0812">Transmembrane</keyword>
<reference evidence="12" key="1">
    <citation type="submission" date="2022-10" db="EMBL/GenBank/DDBJ databases">
        <title>Culturing micro-colonial fungi from biological soil crusts in the Mojave desert and describing Neophaeococcomyces mojavensis, and introducing the new genera and species Taxawa tesnikishii.</title>
        <authorList>
            <person name="Kurbessoian T."/>
            <person name="Stajich J.E."/>
        </authorList>
    </citation>
    <scope>NUCLEOTIDE SEQUENCE</scope>
    <source>
        <strain evidence="12">TK_1</strain>
    </source>
</reference>
<comment type="function">
    <text evidence="11">Required for proper folding and/or the stability of a subset of proteins in the endoplasmic reticulum. Component of glycosylphosphatidylinositol-mannosyltransferase 1 which transfers the first of the 4 mannoses in the GPI-anchor precursors during GPI-anchor biosynthesis. Probably acts by stabilizing the mannosyltransferase GPI14.</text>
</comment>
<accession>A0ABQ9NQ10</accession>
<keyword evidence="8" id="KW-1133">Transmembrane helix</keyword>
<comment type="similarity">
    <text evidence="3 11">Belongs to the PIGX family.</text>
</comment>
<dbReference type="PANTHER" id="PTHR28533">
    <property type="entry name" value="PROTEIN PBN1"/>
    <property type="match status" value="1"/>
</dbReference>
<evidence type="ECO:0000256" key="8">
    <source>
        <dbReference type="ARBA" id="ARBA00022989"/>
    </source>
</evidence>
<evidence type="ECO:0000256" key="3">
    <source>
        <dbReference type="ARBA" id="ARBA00010345"/>
    </source>
</evidence>
<comment type="pathway">
    <text evidence="2 11">Glycolipid biosynthesis; glycosylphosphatidylinositol-anchor biosynthesis.</text>
</comment>
<evidence type="ECO:0000256" key="6">
    <source>
        <dbReference type="ARBA" id="ARBA00022692"/>
    </source>
</evidence>
<dbReference type="GO" id="GO:0006508">
    <property type="term" value="P:proteolysis"/>
    <property type="evidence" value="ECO:0007669"/>
    <property type="project" value="UniProtKB-KW"/>
</dbReference>
<evidence type="ECO:0000313" key="12">
    <source>
        <dbReference type="EMBL" id="KAJ9663908.1"/>
    </source>
</evidence>
<organism evidence="12 13">
    <name type="scientific">Coniosporium apollinis</name>
    <dbReference type="NCBI Taxonomy" id="61459"/>
    <lineage>
        <taxon>Eukaryota</taxon>
        <taxon>Fungi</taxon>
        <taxon>Dikarya</taxon>
        <taxon>Ascomycota</taxon>
        <taxon>Pezizomycotina</taxon>
        <taxon>Dothideomycetes</taxon>
        <taxon>Dothideomycetes incertae sedis</taxon>
        <taxon>Coniosporium</taxon>
    </lineage>
</organism>
<keyword evidence="10" id="KW-0325">Glycoprotein</keyword>
<evidence type="ECO:0000256" key="1">
    <source>
        <dbReference type="ARBA" id="ARBA00004643"/>
    </source>
</evidence>
<dbReference type="Proteomes" id="UP001172684">
    <property type="component" value="Unassembled WGS sequence"/>
</dbReference>
<comment type="caution">
    <text evidence="12">The sequence shown here is derived from an EMBL/GenBank/DDBJ whole genome shotgun (WGS) entry which is preliminary data.</text>
</comment>
<sequence>MDIDYDAISHALVINAFWNEAPGGGSWHDRIERTRDDETIEVGVLSNETPEEPEELKLGGFLIVVGEDDTPSLHPVMQLTFPRASLQPPSKARCSLHTYLTLPSALFIDKYAFSDALTLQSLNLAALRTVYGETDLEAPDWVIPRFGSAALFELATLSPASPSPAENTAAEDNGSWTVEIPLHLRYLPPTAGGYTDLAVPWPVVFWACTANEGTRMAVNPFDRVNLGYDGLFGDRTMFYHVPPSPSGNGTEGGRSRLVETLQVPVLDLKQAWYVEWGTMVAVVVGTAWVCWKLWRGWVEGRRVEVVSREQERKKQ</sequence>
<evidence type="ECO:0000256" key="2">
    <source>
        <dbReference type="ARBA" id="ARBA00004687"/>
    </source>
</evidence>
<keyword evidence="12" id="KW-0378">Hydrolase</keyword>
<evidence type="ECO:0000256" key="11">
    <source>
        <dbReference type="RuleBase" id="RU366056"/>
    </source>
</evidence>
<dbReference type="InterPro" id="IPR042322">
    <property type="entry name" value="Pbn1"/>
</dbReference>
<evidence type="ECO:0000256" key="10">
    <source>
        <dbReference type="ARBA" id="ARBA00023180"/>
    </source>
</evidence>
<dbReference type="SMART" id="SM00780">
    <property type="entry name" value="PIG-X"/>
    <property type="match status" value="1"/>
</dbReference>
<dbReference type="PANTHER" id="PTHR28533:SF1">
    <property type="entry name" value="PROTEIN PBN1"/>
    <property type="match status" value="1"/>
</dbReference>
<keyword evidence="13" id="KW-1185">Reference proteome</keyword>
<keyword evidence="5 11" id="KW-0337">GPI-anchor biosynthesis</keyword>
<dbReference type="EMBL" id="JAPDRL010000040">
    <property type="protein sequence ID" value="KAJ9663908.1"/>
    <property type="molecule type" value="Genomic_DNA"/>
</dbReference>
<evidence type="ECO:0000256" key="7">
    <source>
        <dbReference type="ARBA" id="ARBA00022824"/>
    </source>
</evidence>
<keyword evidence="9" id="KW-0472">Membrane</keyword>
<dbReference type="Pfam" id="PF08320">
    <property type="entry name" value="PIG-X"/>
    <property type="match status" value="1"/>
</dbReference>
<evidence type="ECO:0000256" key="9">
    <source>
        <dbReference type="ARBA" id="ARBA00023136"/>
    </source>
</evidence>
<evidence type="ECO:0000313" key="13">
    <source>
        <dbReference type="Proteomes" id="UP001172684"/>
    </source>
</evidence>
<proteinExistence type="inferred from homology"/>
<dbReference type="InterPro" id="IPR013233">
    <property type="entry name" value="PIG-X/PBN1"/>
</dbReference>
<keyword evidence="12" id="KW-0645">Protease</keyword>
<dbReference type="GO" id="GO:0008233">
    <property type="term" value="F:peptidase activity"/>
    <property type="evidence" value="ECO:0007669"/>
    <property type="project" value="UniProtKB-KW"/>
</dbReference>
<keyword evidence="7 11" id="KW-0256">Endoplasmic reticulum</keyword>
<evidence type="ECO:0000256" key="5">
    <source>
        <dbReference type="ARBA" id="ARBA00022502"/>
    </source>
</evidence>